<dbReference type="Proteomes" id="UP000002630">
    <property type="component" value="Linkage Group LG16"/>
</dbReference>
<dbReference type="AlphaFoldDB" id="D8LPE8"/>
<dbReference type="InParanoid" id="D8LPE8"/>
<evidence type="ECO:0000313" key="2">
    <source>
        <dbReference type="Proteomes" id="UP000002630"/>
    </source>
</evidence>
<dbReference type="Gene3D" id="3.80.10.10">
    <property type="entry name" value="Ribonuclease Inhibitor"/>
    <property type="match status" value="1"/>
</dbReference>
<evidence type="ECO:0000313" key="1">
    <source>
        <dbReference type="EMBL" id="CBN80420.1"/>
    </source>
</evidence>
<dbReference type="EMBL" id="FN649741">
    <property type="protein sequence ID" value="CBN80420.1"/>
    <property type="molecule type" value="Genomic_DNA"/>
</dbReference>
<accession>D8LPE8</accession>
<gene>
    <name evidence="1" type="ORF">Esi_0052_0131</name>
</gene>
<protein>
    <submittedName>
        <fullName evidence="1">EsV-1-118</fullName>
    </submittedName>
</protein>
<dbReference type="InterPro" id="IPR032675">
    <property type="entry name" value="LRR_dom_sf"/>
</dbReference>
<dbReference type="SUPFAM" id="SSF52047">
    <property type="entry name" value="RNI-like"/>
    <property type="match status" value="1"/>
</dbReference>
<reference evidence="1 2" key="1">
    <citation type="journal article" date="2010" name="Nature">
        <title>The Ectocarpus genome and the independent evolution of multicellularity in brown algae.</title>
        <authorList>
            <person name="Cock J.M."/>
            <person name="Sterck L."/>
            <person name="Rouze P."/>
            <person name="Scornet D."/>
            <person name="Allen A.E."/>
            <person name="Amoutzias G."/>
            <person name="Anthouard V."/>
            <person name="Artiguenave F."/>
            <person name="Aury J.M."/>
            <person name="Badger J.H."/>
            <person name="Beszteri B."/>
            <person name="Billiau K."/>
            <person name="Bonnet E."/>
            <person name="Bothwell J.H."/>
            <person name="Bowler C."/>
            <person name="Boyen C."/>
            <person name="Brownlee C."/>
            <person name="Carrano C.J."/>
            <person name="Charrier B."/>
            <person name="Cho G.Y."/>
            <person name="Coelho S.M."/>
            <person name="Collen J."/>
            <person name="Corre E."/>
            <person name="Da Silva C."/>
            <person name="Delage L."/>
            <person name="Delaroque N."/>
            <person name="Dittami S.M."/>
            <person name="Doulbeau S."/>
            <person name="Elias M."/>
            <person name="Farnham G."/>
            <person name="Gachon C.M."/>
            <person name="Gschloessl B."/>
            <person name="Heesch S."/>
            <person name="Jabbari K."/>
            <person name="Jubin C."/>
            <person name="Kawai H."/>
            <person name="Kimura K."/>
            <person name="Kloareg B."/>
            <person name="Kupper F.C."/>
            <person name="Lang D."/>
            <person name="Le Bail A."/>
            <person name="Leblanc C."/>
            <person name="Lerouge P."/>
            <person name="Lohr M."/>
            <person name="Lopez P.J."/>
            <person name="Martens C."/>
            <person name="Maumus F."/>
            <person name="Michel G."/>
            <person name="Miranda-Saavedra D."/>
            <person name="Morales J."/>
            <person name="Moreau H."/>
            <person name="Motomura T."/>
            <person name="Nagasato C."/>
            <person name="Napoli C.A."/>
            <person name="Nelson D.R."/>
            <person name="Nyvall-Collen P."/>
            <person name="Peters A.F."/>
            <person name="Pommier C."/>
            <person name="Potin P."/>
            <person name="Poulain J."/>
            <person name="Quesneville H."/>
            <person name="Read B."/>
            <person name="Rensing S.A."/>
            <person name="Ritter A."/>
            <person name="Rousvoal S."/>
            <person name="Samanta M."/>
            <person name="Samson G."/>
            <person name="Schroeder D.C."/>
            <person name="Segurens B."/>
            <person name="Strittmatter M."/>
            <person name="Tonon T."/>
            <person name="Tregear J.W."/>
            <person name="Valentin K."/>
            <person name="von Dassow P."/>
            <person name="Yamagishi T."/>
            <person name="Van de Peer Y."/>
            <person name="Wincker P."/>
        </authorList>
    </citation>
    <scope>NUCLEOTIDE SEQUENCE [LARGE SCALE GENOMIC DNA]</scope>
    <source>
        <strain evidence="2">Ec32 / CCAP1310/4</strain>
    </source>
</reference>
<sequence length="451" mass="49019">MRLVELQNPPSSTTKTSVGVLGVSTNSSCTDPLNLTPTIVVDGSTVAEAETTACEYDTFCTFYQSLITHVGANEDRDYYAAWLEHRLKLAKGSARSRRRSIDLFMGGLPLREVAFIVERLRESVDTRLSDHHIVAYTDDIVKAIESNTSIVEVSAFSQISPCRCRLFNCLSARSTAITSLDLTGGICVESTQIIADSCAQSLKRLSLSTGCSDQEVDGFTVDLVCEAVADAGMLEVLQVGNVVGDYEEWADGLIRALDACPITSLRIDDTIFEIPCVPGMVRVLPKLQATDVKLTQCDFDGWGKPVFDALFSNENIRWLDVSSTKIGDGSVGALVAMVTRGTLTRLAVGNCDIGRESIRRVLEATTHAGSNLEFVSIFDNDIDLPSIFEGLGKTSLTGMHVGELRNCDQAVAKFVADTRCHIDTSNSDVCYGGGGGVFPWRTKSHEWFMFS</sequence>
<keyword evidence="2" id="KW-1185">Reference proteome</keyword>
<proteinExistence type="predicted"/>
<dbReference type="EMBL" id="FN648730">
    <property type="protein sequence ID" value="CBN80420.1"/>
    <property type="molecule type" value="Genomic_DNA"/>
</dbReference>
<dbReference type="OrthoDB" id="10332781at2759"/>
<name>D8LPE8_ECTSI</name>
<organism evidence="1 2">
    <name type="scientific">Ectocarpus siliculosus</name>
    <name type="common">Brown alga</name>
    <name type="synonym">Conferva siliculosa</name>
    <dbReference type="NCBI Taxonomy" id="2880"/>
    <lineage>
        <taxon>Eukaryota</taxon>
        <taxon>Sar</taxon>
        <taxon>Stramenopiles</taxon>
        <taxon>Ochrophyta</taxon>
        <taxon>PX clade</taxon>
        <taxon>Phaeophyceae</taxon>
        <taxon>Ectocarpales</taxon>
        <taxon>Ectocarpaceae</taxon>
        <taxon>Ectocarpus</taxon>
    </lineage>
</organism>